<dbReference type="OrthoDB" id="9813820at2"/>
<feature type="domain" description="Thioredoxin" evidence="2">
    <location>
        <begin position="46"/>
        <end position="178"/>
    </location>
</feature>
<reference evidence="3 4" key="1">
    <citation type="submission" date="2015-08" db="EMBL/GenBank/DDBJ databases">
        <authorList>
            <person name="Babu N.S."/>
            <person name="Beckwith C.J."/>
            <person name="Beseler K.G."/>
            <person name="Brison A."/>
            <person name="Carone J.V."/>
            <person name="Caskin T.P."/>
            <person name="Diamond M."/>
            <person name="Durham M.E."/>
            <person name="Foxe J.M."/>
            <person name="Go M."/>
            <person name="Henderson B.A."/>
            <person name="Jones I.B."/>
            <person name="McGettigan J.A."/>
            <person name="Micheletti S.J."/>
            <person name="Nasrallah M.E."/>
            <person name="Ortiz D."/>
            <person name="Piller C.R."/>
            <person name="Privatt S.R."/>
            <person name="Schneider S.L."/>
            <person name="Sharp S."/>
            <person name="Smith T.C."/>
            <person name="Stanton J.D."/>
            <person name="Ullery H.E."/>
            <person name="Wilson R.J."/>
            <person name="Serrano M.G."/>
            <person name="Buck G."/>
            <person name="Lee V."/>
            <person name="Wang Y."/>
            <person name="Carvalho R."/>
            <person name="Voegtly L."/>
            <person name="Shi R."/>
            <person name="Duckworth R."/>
            <person name="Johnson A."/>
            <person name="Loviza R."/>
            <person name="Walstead R."/>
            <person name="Shah Z."/>
            <person name="Kiflezghi M."/>
            <person name="Wade K."/>
            <person name="Ball S.L."/>
            <person name="Bradley K.W."/>
            <person name="Asai D.J."/>
            <person name="Bowman C.A."/>
            <person name="Russell D.A."/>
            <person name="Pope W.H."/>
            <person name="Jacobs-Sera D."/>
            <person name="Hendrix R.W."/>
            <person name="Hatfull G.F."/>
        </authorList>
    </citation>
    <scope>NUCLEOTIDE SEQUENCE [LARGE SCALE GENOMIC DNA]</scope>
    <source>
        <strain evidence="3 4">DSM 27710</strain>
    </source>
</reference>
<dbReference type="InterPro" id="IPR000866">
    <property type="entry name" value="AhpC/TSA"/>
</dbReference>
<proteinExistence type="predicted"/>
<dbReference type="PANTHER" id="PTHR42852:SF17">
    <property type="entry name" value="THIOREDOXIN-LIKE PROTEIN HI_1115"/>
    <property type="match status" value="1"/>
</dbReference>
<feature type="transmembrane region" description="Helical" evidence="1">
    <location>
        <begin position="23"/>
        <end position="40"/>
    </location>
</feature>
<dbReference type="PANTHER" id="PTHR42852">
    <property type="entry name" value="THIOL:DISULFIDE INTERCHANGE PROTEIN DSBE"/>
    <property type="match status" value="1"/>
</dbReference>
<dbReference type="Proteomes" id="UP000055590">
    <property type="component" value="Chromosome"/>
</dbReference>
<dbReference type="RefSeq" id="WP_050726993.1">
    <property type="nucleotide sequence ID" value="NZ_CP012332.1"/>
</dbReference>
<keyword evidence="4" id="KW-1185">Reference proteome</keyword>
<dbReference type="InterPro" id="IPR050553">
    <property type="entry name" value="Thioredoxin_ResA/DsbE_sf"/>
</dbReference>
<gene>
    <name evidence="3" type="ORF">AKJ08_3280</name>
</gene>
<dbReference type="EMBL" id="CP012332">
    <property type="protein sequence ID" value="AKU92893.1"/>
    <property type="molecule type" value="Genomic_DNA"/>
</dbReference>
<dbReference type="AlphaFoldDB" id="A0A0K1PH77"/>
<evidence type="ECO:0000259" key="2">
    <source>
        <dbReference type="PROSITE" id="PS51352"/>
    </source>
</evidence>
<dbReference type="Gene3D" id="3.40.30.10">
    <property type="entry name" value="Glutaredoxin"/>
    <property type="match status" value="1"/>
</dbReference>
<evidence type="ECO:0000313" key="3">
    <source>
        <dbReference type="EMBL" id="AKU92893.1"/>
    </source>
</evidence>
<dbReference type="InterPro" id="IPR013766">
    <property type="entry name" value="Thioredoxin_domain"/>
</dbReference>
<evidence type="ECO:0000313" key="4">
    <source>
        <dbReference type="Proteomes" id="UP000055590"/>
    </source>
</evidence>
<keyword evidence="1" id="KW-0812">Transmembrane</keyword>
<dbReference type="STRING" id="1391653.AKJ08_3280"/>
<sequence length="178" mass="19328">METETKSGAPASPVRRKPRWKRLAGEVAFALLVFAAITAWQGRNLVASGGPAPDFVLRDLQGNPHRLADLAGRKVLLYFWAPWCGVCKAAAPNVASIAKSGGADVLSVALDYRSRDEVERVAAEHGIPGPVLLGDERIARDFAVNVYPTFYVIGEDGTIRRSMIGYATWLGLKLRLLL</sequence>
<organism evidence="3 4">
    <name type="scientific">Vulgatibacter incomptus</name>
    <dbReference type="NCBI Taxonomy" id="1391653"/>
    <lineage>
        <taxon>Bacteria</taxon>
        <taxon>Pseudomonadati</taxon>
        <taxon>Myxococcota</taxon>
        <taxon>Myxococcia</taxon>
        <taxon>Myxococcales</taxon>
        <taxon>Cystobacterineae</taxon>
        <taxon>Vulgatibacteraceae</taxon>
        <taxon>Vulgatibacter</taxon>
    </lineage>
</organism>
<keyword evidence="1" id="KW-0472">Membrane</keyword>
<dbReference type="PROSITE" id="PS51352">
    <property type="entry name" value="THIOREDOXIN_2"/>
    <property type="match status" value="1"/>
</dbReference>
<dbReference type="KEGG" id="vin:AKJ08_3280"/>
<dbReference type="CDD" id="cd02966">
    <property type="entry name" value="TlpA_like_family"/>
    <property type="match status" value="1"/>
</dbReference>
<dbReference type="GO" id="GO:0016209">
    <property type="term" value="F:antioxidant activity"/>
    <property type="evidence" value="ECO:0007669"/>
    <property type="project" value="InterPro"/>
</dbReference>
<protein>
    <submittedName>
        <fullName evidence="3">Thiol:disulfide oxidoreductase</fullName>
    </submittedName>
</protein>
<dbReference type="Pfam" id="PF00578">
    <property type="entry name" value="AhpC-TSA"/>
    <property type="match status" value="1"/>
</dbReference>
<accession>A0A0K1PH77</accession>
<dbReference type="SUPFAM" id="SSF52833">
    <property type="entry name" value="Thioredoxin-like"/>
    <property type="match status" value="1"/>
</dbReference>
<name>A0A0K1PH77_9BACT</name>
<dbReference type="InterPro" id="IPR036249">
    <property type="entry name" value="Thioredoxin-like_sf"/>
</dbReference>
<evidence type="ECO:0000256" key="1">
    <source>
        <dbReference type="SAM" id="Phobius"/>
    </source>
</evidence>
<keyword evidence="1" id="KW-1133">Transmembrane helix</keyword>
<dbReference type="GO" id="GO:0016491">
    <property type="term" value="F:oxidoreductase activity"/>
    <property type="evidence" value="ECO:0007669"/>
    <property type="project" value="InterPro"/>
</dbReference>